<dbReference type="Proteomes" id="UP001189624">
    <property type="component" value="Chromosome 4"/>
</dbReference>
<dbReference type="Gramene" id="rna-AYBTSS11_LOCUS13532">
    <property type="protein sequence ID" value="CAJ1949060.1"/>
    <property type="gene ID" value="gene-AYBTSS11_LOCUS13532"/>
</dbReference>
<reference evidence="1" key="1">
    <citation type="submission" date="2023-10" db="EMBL/GenBank/DDBJ databases">
        <authorList>
            <person name="Domelevo Entfellner J.-B."/>
        </authorList>
    </citation>
    <scope>NUCLEOTIDE SEQUENCE</scope>
</reference>
<dbReference type="EMBL" id="OY731401">
    <property type="protein sequence ID" value="CAJ1949060.1"/>
    <property type="molecule type" value="Genomic_DNA"/>
</dbReference>
<evidence type="ECO:0000313" key="2">
    <source>
        <dbReference type="Proteomes" id="UP001189624"/>
    </source>
</evidence>
<gene>
    <name evidence="1" type="ORF">AYBTSS11_LOCUS13532</name>
</gene>
<protein>
    <submittedName>
        <fullName evidence="1">Uncharacterized protein</fullName>
    </submittedName>
</protein>
<evidence type="ECO:0000313" key="1">
    <source>
        <dbReference type="EMBL" id="CAJ1949060.1"/>
    </source>
</evidence>
<organism evidence="1 2">
    <name type="scientific">Sphenostylis stenocarpa</name>
    <dbReference type="NCBI Taxonomy" id="92480"/>
    <lineage>
        <taxon>Eukaryota</taxon>
        <taxon>Viridiplantae</taxon>
        <taxon>Streptophyta</taxon>
        <taxon>Embryophyta</taxon>
        <taxon>Tracheophyta</taxon>
        <taxon>Spermatophyta</taxon>
        <taxon>Magnoliopsida</taxon>
        <taxon>eudicotyledons</taxon>
        <taxon>Gunneridae</taxon>
        <taxon>Pentapetalae</taxon>
        <taxon>rosids</taxon>
        <taxon>fabids</taxon>
        <taxon>Fabales</taxon>
        <taxon>Fabaceae</taxon>
        <taxon>Papilionoideae</taxon>
        <taxon>50 kb inversion clade</taxon>
        <taxon>NPAAA clade</taxon>
        <taxon>indigoferoid/millettioid clade</taxon>
        <taxon>Phaseoleae</taxon>
        <taxon>Sphenostylis</taxon>
    </lineage>
</organism>
<dbReference type="AlphaFoldDB" id="A0AA86SKY9"/>
<keyword evidence="2" id="KW-1185">Reference proteome</keyword>
<proteinExistence type="predicted"/>
<sequence length="152" mass="16903">MSSSTTPFSADSNNIMFNCLRCSLSLVAESGREIQFSHQTLAARTALFDLTFLQTASPFYARPPGCKSRAVVLRDVGPKHFGLYVEERKLNVLEVVVGSKLAMPYIVVVKSELPVTHEDMRSDIVILLVESSKKLHRSILELSLGNNAQYRT</sequence>
<accession>A0AA86SKY9</accession>
<name>A0AA86SKY9_9FABA</name>